<protein>
    <submittedName>
        <fullName evidence="1">Unnamed protein product</fullName>
    </submittedName>
</protein>
<name>A0ACB5TC66_AMBMO</name>
<evidence type="ECO:0000313" key="1">
    <source>
        <dbReference type="EMBL" id="GME85056.1"/>
    </source>
</evidence>
<evidence type="ECO:0000313" key="2">
    <source>
        <dbReference type="Proteomes" id="UP001165064"/>
    </source>
</evidence>
<organism evidence="1 2">
    <name type="scientific">Ambrosiozyma monospora</name>
    <name type="common">Yeast</name>
    <name type="synonym">Endomycopsis monosporus</name>
    <dbReference type="NCBI Taxonomy" id="43982"/>
    <lineage>
        <taxon>Eukaryota</taxon>
        <taxon>Fungi</taxon>
        <taxon>Dikarya</taxon>
        <taxon>Ascomycota</taxon>
        <taxon>Saccharomycotina</taxon>
        <taxon>Pichiomycetes</taxon>
        <taxon>Pichiales</taxon>
        <taxon>Pichiaceae</taxon>
        <taxon>Ambrosiozyma</taxon>
    </lineage>
</organism>
<dbReference type="EMBL" id="BSXS01006073">
    <property type="protein sequence ID" value="GME85056.1"/>
    <property type="molecule type" value="Genomic_DNA"/>
</dbReference>
<sequence>MLGHLGLKSYAGLCVVRFLLGISEAPVSAACITYIGNWYTKDEQPFRFLCFASGQGGLYILFSLVAYGVAHAGGSLLHWKYIYLILAFVSLILGTMFYFMMPALPQNAKFLTPEERVIAAKRVAGNMTGIKTIQWQNYQVWHAIKDPKTYLLCLYMFFSMIPNGGLTNFNTLVLKSFNFDSYTTLLVNIPWSVFSAGQMWVWAATGLYFKNQRVAGLIIPMVIAIIGMAIVYGTENSEGVNKWGRVFAYWMINSCSAAFPFIMNLTGQLVSGHTKQSFTNAVVLISFAVGNIVGPFCFNASDAPRYSKGLATIMGTFAACIIIGCMLGGVIFYENKTRNKKHGDPSKDENLKLEGIINGLQDKTDLENPHFRFVY</sequence>
<proteinExistence type="predicted"/>
<gene>
    <name evidence="1" type="ORF">Amon02_000733000</name>
</gene>
<dbReference type="Proteomes" id="UP001165064">
    <property type="component" value="Unassembled WGS sequence"/>
</dbReference>
<comment type="caution">
    <text evidence="1">The sequence shown here is derived from an EMBL/GenBank/DDBJ whole genome shotgun (WGS) entry which is preliminary data.</text>
</comment>
<accession>A0ACB5TC66</accession>
<keyword evidence="2" id="KW-1185">Reference proteome</keyword>
<reference evidence="1" key="1">
    <citation type="submission" date="2023-04" db="EMBL/GenBank/DDBJ databases">
        <title>Ambrosiozyma monospora NBRC 10751.</title>
        <authorList>
            <person name="Ichikawa N."/>
            <person name="Sato H."/>
            <person name="Tonouchi N."/>
        </authorList>
    </citation>
    <scope>NUCLEOTIDE SEQUENCE</scope>
    <source>
        <strain evidence="1">NBRC 10751</strain>
    </source>
</reference>